<evidence type="ECO:0000256" key="5">
    <source>
        <dbReference type="ARBA" id="ARBA00023049"/>
    </source>
</evidence>
<comment type="cofactor">
    <cofactor evidence="6">
        <name>Zn(2+)</name>
        <dbReference type="ChEBI" id="CHEBI:29105"/>
    </cofactor>
    <text evidence="6">Binds 1 zinc ion per subunit.</text>
</comment>
<keyword evidence="2" id="KW-0479">Metal-binding</keyword>
<evidence type="ECO:0000256" key="1">
    <source>
        <dbReference type="ARBA" id="ARBA00022670"/>
    </source>
</evidence>
<keyword evidence="4 6" id="KW-0862">Zinc</keyword>
<dbReference type="GO" id="GO:0051603">
    <property type="term" value="P:proteolysis involved in protein catabolic process"/>
    <property type="evidence" value="ECO:0007669"/>
    <property type="project" value="TreeGrafter"/>
</dbReference>
<organism evidence="8 9">
    <name type="scientific">Phenylobacterium zucineum (strain HLK1)</name>
    <dbReference type="NCBI Taxonomy" id="450851"/>
    <lineage>
        <taxon>Bacteria</taxon>
        <taxon>Pseudomonadati</taxon>
        <taxon>Pseudomonadota</taxon>
        <taxon>Alphaproteobacteria</taxon>
        <taxon>Caulobacterales</taxon>
        <taxon>Caulobacteraceae</taxon>
        <taxon>Phenylobacterium</taxon>
    </lineage>
</organism>
<evidence type="ECO:0000259" key="7">
    <source>
        <dbReference type="Pfam" id="PF01435"/>
    </source>
</evidence>
<evidence type="ECO:0000256" key="6">
    <source>
        <dbReference type="RuleBase" id="RU003983"/>
    </source>
</evidence>
<dbReference type="STRING" id="450851.PHZ_c0036"/>
<keyword evidence="3 6" id="KW-0378">Hydrolase</keyword>
<dbReference type="CDD" id="cd07331">
    <property type="entry name" value="M48C_Oma1_like"/>
    <property type="match status" value="1"/>
</dbReference>
<evidence type="ECO:0000256" key="2">
    <source>
        <dbReference type="ARBA" id="ARBA00022723"/>
    </source>
</evidence>
<dbReference type="OrthoDB" id="9810445at2"/>
<dbReference type="GO" id="GO:0046872">
    <property type="term" value="F:metal ion binding"/>
    <property type="evidence" value="ECO:0007669"/>
    <property type="project" value="UniProtKB-KW"/>
</dbReference>
<evidence type="ECO:0000313" key="9">
    <source>
        <dbReference type="Proteomes" id="UP000001868"/>
    </source>
</evidence>
<dbReference type="GO" id="GO:0016020">
    <property type="term" value="C:membrane"/>
    <property type="evidence" value="ECO:0007669"/>
    <property type="project" value="TreeGrafter"/>
</dbReference>
<evidence type="ECO:0000256" key="3">
    <source>
        <dbReference type="ARBA" id="ARBA00022801"/>
    </source>
</evidence>
<keyword evidence="9" id="KW-1185">Reference proteome</keyword>
<dbReference type="PANTHER" id="PTHR22726:SF24">
    <property type="entry name" value="M48 FAMILY METALLOPEPTIDASE"/>
    <property type="match status" value="1"/>
</dbReference>
<gene>
    <name evidence="8" type="ordered locus">PHZ_c0036</name>
</gene>
<dbReference type="EMBL" id="CP000747">
    <property type="protein sequence ID" value="ACG76450.1"/>
    <property type="molecule type" value="Genomic_DNA"/>
</dbReference>
<dbReference type="KEGG" id="pzu:PHZ_c0036"/>
<evidence type="ECO:0000313" key="8">
    <source>
        <dbReference type="EMBL" id="ACG76450.1"/>
    </source>
</evidence>
<keyword evidence="5 6" id="KW-0482">Metalloprotease</keyword>
<name>B4RBJ0_PHEZH</name>
<dbReference type="Gene3D" id="3.30.2010.10">
    <property type="entry name" value="Metalloproteases ('zincins'), catalytic domain"/>
    <property type="match status" value="1"/>
</dbReference>
<dbReference type="RefSeq" id="WP_012520598.1">
    <property type="nucleotide sequence ID" value="NC_011144.1"/>
</dbReference>
<dbReference type="InterPro" id="IPR051156">
    <property type="entry name" value="Mito/Outer_Membr_Metalloprot"/>
</dbReference>
<dbReference type="PANTHER" id="PTHR22726">
    <property type="entry name" value="METALLOENDOPEPTIDASE OMA1"/>
    <property type="match status" value="1"/>
</dbReference>
<dbReference type="eggNOG" id="COG4783">
    <property type="taxonomic scope" value="Bacteria"/>
</dbReference>
<comment type="similarity">
    <text evidence="6">Belongs to the peptidase M48 family.</text>
</comment>
<feature type="domain" description="Peptidase M48" evidence="7">
    <location>
        <begin position="69"/>
        <end position="254"/>
    </location>
</feature>
<dbReference type="AlphaFoldDB" id="B4RBJ0"/>
<protein>
    <submittedName>
        <fullName evidence="8">Zn-dependent protease with chaperone function</fullName>
    </submittedName>
</protein>
<dbReference type="HOGENOM" id="CLU_029002_5_0_5"/>
<accession>B4RBJ0</accession>
<keyword evidence="1 6" id="KW-0645">Protease</keyword>
<dbReference type="InterPro" id="IPR001915">
    <property type="entry name" value="Peptidase_M48"/>
</dbReference>
<dbReference type="Pfam" id="PF01435">
    <property type="entry name" value="Peptidase_M48"/>
    <property type="match status" value="1"/>
</dbReference>
<sequence length="259" mass="27223">MCGICLSRRGVLAGLGALPLGAASLAACSENAATGRRQLVLVDDGQLAGLADQAWDEIAAKIPPVRDPAAHARLARIGDPLVKASGLTGLPWSFTVLDSPEFNAFVLPNGRVGFFRGLLEFARSDDEVGSVLGHEVGHLVARHPAERVSQELAVQAGVSVAQMLIAENAGQWTDEIGAALGMGAVFGVILPYSRRHELEADRVGVDLMRKAGMDPAAAVRFWERMAGRADAAAQAPEVISTHPADARRLEELRAAVGEA</sequence>
<evidence type="ECO:0000256" key="4">
    <source>
        <dbReference type="ARBA" id="ARBA00022833"/>
    </source>
</evidence>
<dbReference type="Proteomes" id="UP000001868">
    <property type="component" value="Chromosome"/>
</dbReference>
<proteinExistence type="inferred from homology"/>
<dbReference type="GO" id="GO:0004222">
    <property type="term" value="F:metalloendopeptidase activity"/>
    <property type="evidence" value="ECO:0007669"/>
    <property type="project" value="InterPro"/>
</dbReference>
<reference evidence="8 9" key="1">
    <citation type="journal article" date="2008" name="BMC Genomics">
        <title>Complete genome of Phenylobacterium zucineum - a novel facultative intracellular bacterium isolated from human erythroleukemia cell line K562.</title>
        <authorList>
            <person name="Luo Y."/>
            <person name="Xu X."/>
            <person name="Ding Z."/>
            <person name="Liu Z."/>
            <person name="Zhang B."/>
            <person name="Yan Z."/>
            <person name="Sun J."/>
            <person name="Hu S."/>
            <person name="Hu X."/>
        </authorList>
    </citation>
    <scope>NUCLEOTIDE SEQUENCE [LARGE SCALE GENOMIC DNA]</scope>
    <source>
        <strain evidence="8 9">HLK1</strain>
    </source>
</reference>